<evidence type="ECO:0000256" key="6">
    <source>
        <dbReference type="ARBA" id="ARBA00023136"/>
    </source>
</evidence>
<dbReference type="GO" id="GO:0000156">
    <property type="term" value="F:phosphorelay response regulator activity"/>
    <property type="evidence" value="ECO:0007669"/>
    <property type="project" value="TreeGrafter"/>
</dbReference>
<name>A0A6J4K5S3_9SPHI</name>
<dbReference type="InterPro" id="IPR036097">
    <property type="entry name" value="HisK_dim/P_sf"/>
</dbReference>
<feature type="coiled-coil region" evidence="7">
    <location>
        <begin position="212"/>
        <end position="246"/>
    </location>
</feature>
<evidence type="ECO:0000259" key="11">
    <source>
        <dbReference type="PROSITE" id="PS50112"/>
    </source>
</evidence>
<evidence type="ECO:0000259" key="10">
    <source>
        <dbReference type="PROSITE" id="PS50109"/>
    </source>
</evidence>
<dbReference type="CDD" id="cd19410">
    <property type="entry name" value="HK9-like_sensor"/>
    <property type="match status" value="1"/>
</dbReference>
<dbReference type="Gene3D" id="3.30.565.10">
    <property type="entry name" value="Histidine kinase-like ATPase, C-terminal domain"/>
    <property type="match status" value="1"/>
</dbReference>
<dbReference type="PROSITE" id="PS50112">
    <property type="entry name" value="PAS"/>
    <property type="match status" value="1"/>
</dbReference>
<dbReference type="InterPro" id="IPR013767">
    <property type="entry name" value="PAS_fold"/>
</dbReference>
<sequence length="796" mass="88820">MQHISLRSKLYLGFLIAALLIGASRYFYFLSTNQYIDTALQLQRTQQVLAQLETVISLAKDAETGERGYIIARQERFLEPFARALRNLDREMKDLEAMTARTPYYPPRIRQLERLVQGQIAILNANVLRVRSGRYEEAVRNVAGGEGKRSLDAIRRLVGDMQARERAHLAFLLRRVESKARLNNWVNFLSITVLAVLSALGMYTILRDLRRRERLERELTLKNGQLEEANAAQQHLLGLLEEAQEIGRLGSFTLDGTNKLFTASLQNCLNYGLDPAIAGVPSPMSLLFERLHPQDRQRVSEAVAASLQHLVPYRQEHRIVLPDGGEKHILVRGRPMKAGGKVYLRGTTLDNTEQKQAEAEVRASETRFRALLESAPDAMIITDEGSHIQLVNAQTERLFGYRRAELVGQPVEVLIPAALAGRHRQHRAAYAAAPKVRGMGIGLDLKGVRKDGTEFPVEISLSPIQTGEGLLVAAAIRDVSERKRYEARLEQLNQQLQATNEELAANVEELAAAGEKIQEYSEELELKNGQLQRSNGDLEAFSYSISHDLKSPLRSVLSFAGILQDEYADQLDGEAKRLIGIVVRNARFMNELIEALLQFARLGRTAVRKESVNMDKMVHGLVDELLADREARPVVTVGPLGVARADHQLIRQVWQNLLSNALKFSAAKPDPRIEVGHRTSGEEEVYYVRDNGIGFNPAYAGELFGVFKRLHTSKQFSGTGVGLAICRRIVSSHGGRTWAEAAEGEGATFYFTLPGQPRGDRKPEEGRPEEGTDFAEARTEGRSESQSPDPPRPGTQ</sequence>
<dbReference type="InterPro" id="IPR035965">
    <property type="entry name" value="PAS-like_dom_sf"/>
</dbReference>
<feature type="coiled-coil region" evidence="7">
    <location>
        <begin position="475"/>
        <end position="537"/>
    </location>
</feature>
<dbReference type="GO" id="GO:0030295">
    <property type="term" value="F:protein kinase activator activity"/>
    <property type="evidence" value="ECO:0007669"/>
    <property type="project" value="TreeGrafter"/>
</dbReference>
<dbReference type="GO" id="GO:0007234">
    <property type="term" value="P:osmosensory signaling via phosphorelay pathway"/>
    <property type="evidence" value="ECO:0007669"/>
    <property type="project" value="TreeGrafter"/>
</dbReference>
<evidence type="ECO:0000259" key="12">
    <source>
        <dbReference type="PROSITE" id="PS50113"/>
    </source>
</evidence>
<dbReference type="Gene3D" id="2.10.70.100">
    <property type="match status" value="1"/>
</dbReference>
<dbReference type="InterPro" id="IPR005467">
    <property type="entry name" value="His_kinase_dom"/>
</dbReference>
<dbReference type="EMBL" id="CADCTQ010000419">
    <property type="protein sequence ID" value="CAA9296243.1"/>
    <property type="molecule type" value="Genomic_DNA"/>
</dbReference>
<feature type="domain" description="PAS" evidence="11">
    <location>
        <begin position="364"/>
        <end position="416"/>
    </location>
</feature>
<dbReference type="Gene3D" id="1.10.287.130">
    <property type="match status" value="1"/>
</dbReference>
<dbReference type="GO" id="GO:0006355">
    <property type="term" value="P:regulation of DNA-templated transcription"/>
    <property type="evidence" value="ECO:0007669"/>
    <property type="project" value="InterPro"/>
</dbReference>
<evidence type="ECO:0000256" key="9">
    <source>
        <dbReference type="SAM" id="Phobius"/>
    </source>
</evidence>
<evidence type="ECO:0000256" key="5">
    <source>
        <dbReference type="ARBA" id="ARBA00022777"/>
    </source>
</evidence>
<keyword evidence="3" id="KW-0597">Phosphoprotein</keyword>
<dbReference type="SMART" id="SM00086">
    <property type="entry name" value="PAC"/>
    <property type="match status" value="2"/>
</dbReference>
<dbReference type="SMART" id="SM00388">
    <property type="entry name" value="HisKA"/>
    <property type="match status" value="1"/>
</dbReference>
<dbReference type="SUPFAM" id="SSF55785">
    <property type="entry name" value="PYP-like sensor domain (PAS domain)"/>
    <property type="match status" value="2"/>
</dbReference>
<comment type="catalytic activity">
    <reaction evidence="1">
        <text>ATP + protein L-histidine = ADP + protein N-phospho-L-histidine.</text>
        <dbReference type="EC" id="2.7.13.3"/>
    </reaction>
</comment>
<evidence type="ECO:0000256" key="8">
    <source>
        <dbReference type="SAM" id="MobiDB-lite"/>
    </source>
</evidence>
<keyword evidence="4 13" id="KW-0808">Transferase</keyword>
<dbReference type="Pfam" id="PF00989">
    <property type="entry name" value="PAS"/>
    <property type="match status" value="1"/>
</dbReference>
<evidence type="ECO:0000256" key="2">
    <source>
        <dbReference type="ARBA" id="ARBA00012438"/>
    </source>
</evidence>
<dbReference type="SMART" id="SM00091">
    <property type="entry name" value="PAS"/>
    <property type="match status" value="2"/>
</dbReference>
<evidence type="ECO:0000256" key="7">
    <source>
        <dbReference type="SAM" id="Coils"/>
    </source>
</evidence>
<dbReference type="Gene3D" id="3.30.450.20">
    <property type="entry name" value="PAS domain"/>
    <property type="match status" value="2"/>
</dbReference>
<keyword evidence="5 13" id="KW-0418">Kinase</keyword>
<dbReference type="InterPro" id="IPR050351">
    <property type="entry name" value="BphY/WalK/GraS-like"/>
</dbReference>
<dbReference type="InterPro" id="IPR003661">
    <property type="entry name" value="HisK_dim/P_dom"/>
</dbReference>
<feature type="domain" description="PAC" evidence="12">
    <location>
        <begin position="441"/>
        <end position="491"/>
    </location>
</feature>
<feature type="transmembrane region" description="Helical" evidence="9">
    <location>
        <begin position="185"/>
        <end position="206"/>
    </location>
</feature>
<reference evidence="13" key="1">
    <citation type="submission" date="2020-02" db="EMBL/GenBank/DDBJ databases">
        <authorList>
            <person name="Meier V. D."/>
        </authorList>
    </citation>
    <scope>NUCLEOTIDE SEQUENCE</scope>
    <source>
        <strain evidence="13">AVDCRST_MAG56</strain>
    </source>
</reference>
<dbReference type="PANTHER" id="PTHR42878">
    <property type="entry name" value="TWO-COMPONENT HISTIDINE KINASE"/>
    <property type="match status" value="1"/>
</dbReference>
<dbReference type="InterPro" id="IPR003594">
    <property type="entry name" value="HATPase_dom"/>
</dbReference>
<dbReference type="InterPro" id="IPR000014">
    <property type="entry name" value="PAS"/>
</dbReference>
<dbReference type="Pfam" id="PF05227">
    <property type="entry name" value="CHASE3"/>
    <property type="match status" value="1"/>
</dbReference>
<dbReference type="FunFam" id="3.30.565.10:FF:000006">
    <property type="entry name" value="Sensor histidine kinase WalK"/>
    <property type="match status" value="1"/>
</dbReference>
<keyword evidence="7" id="KW-0175">Coiled coil</keyword>
<keyword evidence="9" id="KW-0812">Transmembrane</keyword>
<dbReference type="PROSITE" id="PS50109">
    <property type="entry name" value="HIS_KIN"/>
    <property type="match status" value="1"/>
</dbReference>
<dbReference type="GO" id="GO:0000155">
    <property type="term" value="F:phosphorelay sensor kinase activity"/>
    <property type="evidence" value="ECO:0007669"/>
    <property type="project" value="InterPro"/>
</dbReference>
<gene>
    <name evidence="13" type="ORF">AVDCRST_MAG56-5050</name>
</gene>
<dbReference type="NCBIfam" id="TIGR00229">
    <property type="entry name" value="sensory_box"/>
    <property type="match status" value="1"/>
</dbReference>
<dbReference type="SUPFAM" id="SSF47384">
    <property type="entry name" value="Homodimeric domain of signal transducing histidine kinase"/>
    <property type="match status" value="1"/>
</dbReference>
<dbReference type="SMART" id="SM00387">
    <property type="entry name" value="HATPase_c"/>
    <property type="match status" value="1"/>
</dbReference>
<dbReference type="InterPro" id="IPR000700">
    <property type="entry name" value="PAS-assoc_C"/>
</dbReference>
<feature type="region of interest" description="Disordered" evidence="8">
    <location>
        <begin position="750"/>
        <end position="796"/>
    </location>
</feature>
<evidence type="ECO:0000256" key="1">
    <source>
        <dbReference type="ARBA" id="ARBA00000085"/>
    </source>
</evidence>
<dbReference type="CDD" id="cd00130">
    <property type="entry name" value="PAS"/>
    <property type="match status" value="2"/>
</dbReference>
<dbReference type="AlphaFoldDB" id="A0A6J4K5S3"/>
<proteinExistence type="predicted"/>
<dbReference type="EC" id="2.7.13.3" evidence="2"/>
<dbReference type="PANTHER" id="PTHR42878:SF15">
    <property type="entry name" value="BACTERIOPHYTOCHROME"/>
    <property type="match status" value="1"/>
</dbReference>
<dbReference type="InterPro" id="IPR001610">
    <property type="entry name" value="PAC"/>
</dbReference>
<evidence type="ECO:0000256" key="3">
    <source>
        <dbReference type="ARBA" id="ARBA00022553"/>
    </source>
</evidence>
<dbReference type="Pfam" id="PF00512">
    <property type="entry name" value="HisKA"/>
    <property type="match status" value="1"/>
</dbReference>
<keyword evidence="6 9" id="KW-0472">Membrane</keyword>
<keyword evidence="9" id="KW-1133">Transmembrane helix</keyword>
<dbReference type="InterPro" id="IPR004358">
    <property type="entry name" value="Sig_transdc_His_kin-like_C"/>
</dbReference>
<dbReference type="InterPro" id="IPR007891">
    <property type="entry name" value="CHASE3"/>
</dbReference>
<feature type="compositionally biased region" description="Basic and acidic residues" evidence="8">
    <location>
        <begin position="758"/>
        <end position="783"/>
    </location>
</feature>
<dbReference type="PRINTS" id="PR00344">
    <property type="entry name" value="BCTRLSENSOR"/>
</dbReference>
<feature type="domain" description="PAC" evidence="12">
    <location>
        <begin position="313"/>
        <end position="363"/>
    </location>
</feature>
<dbReference type="PROSITE" id="PS50113">
    <property type="entry name" value="PAC"/>
    <property type="match status" value="2"/>
</dbReference>
<evidence type="ECO:0000313" key="13">
    <source>
        <dbReference type="EMBL" id="CAA9296243.1"/>
    </source>
</evidence>
<dbReference type="Pfam" id="PF08447">
    <property type="entry name" value="PAS_3"/>
    <property type="match status" value="1"/>
</dbReference>
<organism evidence="13">
    <name type="scientific">uncultured Cytophagales bacterium</name>
    <dbReference type="NCBI Taxonomy" id="158755"/>
    <lineage>
        <taxon>Bacteria</taxon>
        <taxon>Pseudomonadati</taxon>
        <taxon>Bacteroidota</taxon>
        <taxon>Sphingobacteriia</taxon>
        <taxon>Sphingobacteriales</taxon>
        <taxon>environmental samples</taxon>
    </lineage>
</organism>
<protein>
    <recommendedName>
        <fullName evidence="2">histidine kinase</fullName>
        <ecNumber evidence="2">2.7.13.3</ecNumber>
    </recommendedName>
</protein>
<dbReference type="InterPro" id="IPR036890">
    <property type="entry name" value="HATPase_C_sf"/>
</dbReference>
<feature type="domain" description="Histidine kinase" evidence="10">
    <location>
        <begin position="544"/>
        <end position="757"/>
    </location>
</feature>
<dbReference type="GO" id="GO:0016020">
    <property type="term" value="C:membrane"/>
    <property type="evidence" value="ECO:0007669"/>
    <property type="project" value="UniProtKB-SubCell"/>
</dbReference>
<dbReference type="CDD" id="cd00082">
    <property type="entry name" value="HisKA"/>
    <property type="match status" value="1"/>
</dbReference>
<accession>A0A6J4K5S3</accession>
<dbReference type="InterPro" id="IPR013655">
    <property type="entry name" value="PAS_fold_3"/>
</dbReference>
<evidence type="ECO:0000256" key="4">
    <source>
        <dbReference type="ARBA" id="ARBA00022679"/>
    </source>
</evidence>
<dbReference type="SUPFAM" id="SSF55874">
    <property type="entry name" value="ATPase domain of HSP90 chaperone/DNA topoisomerase II/histidine kinase"/>
    <property type="match status" value="1"/>
</dbReference>
<dbReference type="Pfam" id="PF02518">
    <property type="entry name" value="HATPase_c"/>
    <property type="match status" value="1"/>
</dbReference>